<organism evidence="2 3">
    <name type="scientific">Ensete ventricosum</name>
    <name type="common">Abyssinian banana</name>
    <name type="synonym">Musa ensete</name>
    <dbReference type="NCBI Taxonomy" id="4639"/>
    <lineage>
        <taxon>Eukaryota</taxon>
        <taxon>Viridiplantae</taxon>
        <taxon>Streptophyta</taxon>
        <taxon>Embryophyta</taxon>
        <taxon>Tracheophyta</taxon>
        <taxon>Spermatophyta</taxon>
        <taxon>Magnoliopsida</taxon>
        <taxon>Liliopsida</taxon>
        <taxon>Zingiberales</taxon>
        <taxon>Musaceae</taxon>
        <taxon>Ensete</taxon>
    </lineage>
</organism>
<gene>
    <name evidence="2" type="ORF">B296_00039216</name>
</gene>
<dbReference type="AlphaFoldDB" id="A0A444GBK8"/>
<comment type="caution">
    <text evidence="2">The sequence shown here is derived from an EMBL/GenBank/DDBJ whole genome shotgun (WGS) entry which is preliminary data.</text>
</comment>
<evidence type="ECO:0000313" key="2">
    <source>
        <dbReference type="EMBL" id="RRT64354.1"/>
    </source>
</evidence>
<dbReference type="EMBL" id="AMZH03006231">
    <property type="protein sequence ID" value="RRT64354.1"/>
    <property type="molecule type" value="Genomic_DNA"/>
</dbReference>
<feature type="region of interest" description="Disordered" evidence="1">
    <location>
        <begin position="1"/>
        <end position="50"/>
    </location>
</feature>
<evidence type="ECO:0000256" key="1">
    <source>
        <dbReference type="SAM" id="MobiDB-lite"/>
    </source>
</evidence>
<reference evidence="2 3" key="1">
    <citation type="journal article" date="2014" name="Agronomy (Basel)">
        <title>A Draft Genome Sequence for Ensete ventricosum, the Drought-Tolerant Tree Against Hunger.</title>
        <authorList>
            <person name="Harrison J."/>
            <person name="Moore K.A."/>
            <person name="Paszkiewicz K."/>
            <person name="Jones T."/>
            <person name="Grant M."/>
            <person name="Ambacheew D."/>
            <person name="Muzemil S."/>
            <person name="Studholme D.J."/>
        </authorList>
    </citation>
    <scope>NUCLEOTIDE SEQUENCE [LARGE SCALE GENOMIC DNA]</scope>
</reference>
<proteinExistence type="predicted"/>
<feature type="compositionally biased region" description="Basic and acidic residues" evidence="1">
    <location>
        <begin position="20"/>
        <end position="32"/>
    </location>
</feature>
<evidence type="ECO:0000313" key="3">
    <source>
        <dbReference type="Proteomes" id="UP000287651"/>
    </source>
</evidence>
<name>A0A444GBK8_ENSVE</name>
<dbReference type="Proteomes" id="UP000287651">
    <property type="component" value="Unassembled WGS sequence"/>
</dbReference>
<protein>
    <submittedName>
        <fullName evidence="2">Uncharacterized protein</fullName>
    </submittedName>
</protein>
<sequence>MEASEPSGVAAGAAGAGKPTRIETGERSRDPELDGLDLATGSAMTTSGSGIASPWEGIPIRKKLLGFFCSPSAKLRLPFYSSLSSLSFFLSLSSNY</sequence>
<accession>A0A444GBK8</accession>